<reference evidence="13" key="2">
    <citation type="submission" date="2015-01" db="EMBL/GenBank/DDBJ databases">
        <title>Evolutionary Origins and Diversification of the Mycorrhizal Mutualists.</title>
        <authorList>
            <consortium name="DOE Joint Genome Institute"/>
            <consortium name="Mycorrhizal Genomics Consortium"/>
            <person name="Kohler A."/>
            <person name="Kuo A."/>
            <person name="Nagy L.G."/>
            <person name="Floudas D."/>
            <person name="Copeland A."/>
            <person name="Barry K.W."/>
            <person name="Cichocki N."/>
            <person name="Veneault-Fourrey C."/>
            <person name="LaButti K."/>
            <person name="Lindquist E.A."/>
            <person name="Lipzen A."/>
            <person name="Lundell T."/>
            <person name="Morin E."/>
            <person name="Murat C."/>
            <person name="Riley R."/>
            <person name="Ohm R."/>
            <person name="Sun H."/>
            <person name="Tunlid A."/>
            <person name="Henrissat B."/>
            <person name="Grigoriev I.V."/>
            <person name="Hibbett D.S."/>
            <person name="Martin F."/>
        </authorList>
    </citation>
    <scope>NUCLEOTIDE SEQUENCE [LARGE SCALE GENOMIC DNA]</scope>
    <source>
        <strain evidence="13">441</strain>
    </source>
</reference>
<dbReference type="HOGENOM" id="CLU_071622_1_1_1"/>
<reference evidence="12 13" key="1">
    <citation type="submission" date="2014-04" db="EMBL/GenBank/DDBJ databases">
        <authorList>
            <consortium name="DOE Joint Genome Institute"/>
            <person name="Kuo A."/>
            <person name="Kohler A."/>
            <person name="Costa M.D."/>
            <person name="Nagy L.G."/>
            <person name="Floudas D."/>
            <person name="Copeland A."/>
            <person name="Barry K.W."/>
            <person name="Cichocki N."/>
            <person name="Veneault-Fourrey C."/>
            <person name="LaButti K."/>
            <person name="Lindquist E.A."/>
            <person name="Lipzen A."/>
            <person name="Lundell T."/>
            <person name="Morin E."/>
            <person name="Murat C."/>
            <person name="Sun H."/>
            <person name="Tunlid A."/>
            <person name="Henrissat B."/>
            <person name="Grigoriev I.V."/>
            <person name="Hibbett D.S."/>
            <person name="Martin F."/>
            <person name="Nordberg H.P."/>
            <person name="Cantor M.N."/>
            <person name="Hua S.X."/>
        </authorList>
    </citation>
    <scope>NUCLEOTIDE SEQUENCE [LARGE SCALE GENOMIC DNA]</scope>
    <source>
        <strain evidence="12 13">441</strain>
    </source>
</reference>
<keyword evidence="5" id="KW-0812">Transmembrane</keyword>
<keyword evidence="9" id="KW-0472">Membrane</keyword>
<dbReference type="AlphaFoldDB" id="A0A0C9Z562"/>
<evidence type="ECO:0000256" key="5">
    <source>
        <dbReference type="ARBA" id="ARBA00022692"/>
    </source>
</evidence>
<evidence type="ECO:0000256" key="11">
    <source>
        <dbReference type="SAM" id="SignalP"/>
    </source>
</evidence>
<dbReference type="STRING" id="765257.A0A0C9Z562"/>
<dbReference type="EMBL" id="KN833718">
    <property type="protein sequence ID" value="KIK24261.1"/>
    <property type="molecule type" value="Genomic_DNA"/>
</dbReference>
<keyword evidence="8" id="KW-1133">Transmembrane helix</keyword>
<dbReference type="PANTHER" id="PTHR28090:SF1">
    <property type="entry name" value="PROTEIN ROT1"/>
    <property type="match status" value="1"/>
</dbReference>
<keyword evidence="7" id="KW-0256">Endoplasmic reticulum</keyword>
<protein>
    <recommendedName>
        <fullName evidence="4">Protein ROT1</fullName>
    </recommendedName>
    <alternativeName>
        <fullName evidence="3">Protein rot1</fullName>
    </alternativeName>
</protein>
<organism evidence="12 13">
    <name type="scientific">Pisolithus microcarpus 441</name>
    <dbReference type="NCBI Taxonomy" id="765257"/>
    <lineage>
        <taxon>Eukaryota</taxon>
        <taxon>Fungi</taxon>
        <taxon>Dikarya</taxon>
        <taxon>Basidiomycota</taxon>
        <taxon>Agaricomycotina</taxon>
        <taxon>Agaricomycetes</taxon>
        <taxon>Agaricomycetidae</taxon>
        <taxon>Boletales</taxon>
        <taxon>Sclerodermatineae</taxon>
        <taxon>Pisolithaceae</taxon>
        <taxon>Pisolithus</taxon>
    </lineage>
</organism>
<dbReference type="OrthoDB" id="5327821at2759"/>
<gene>
    <name evidence="12" type="ORF">PISMIDRAFT_678452</name>
</gene>
<feature type="region of interest" description="Disordered" evidence="10">
    <location>
        <begin position="192"/>
        <end position="221"/>
    </location>
</feature>
<evidence type="ECO:0000256" key="4">
    <source>
        <dbReference type="ARBA" id="ARBA00017291"/>
    </source>
</evidence>
<dbReference type="InterPro" id="IPR019623">
    <property type="entry name" value="Rot1"/>
</dbReference>
<feature type="chain" id="PRO_5002206440" description="Protein ROT1" evidence="11">
    <location>
        <begin position="21"/>
        <end position="247"/>
    </location>
</feature>
<dbReference type="GO" id="GO:0051082">
    <property type="term" value="F:unfolded protein binding"/>
    <property type="evidence" value="ECO:0007669"/>
    <property type="project" value="TreeGrafter"/>
</dbReference>
<dbReference type="Proteomes" id="UP000054018">
    <property type="component" value="Unassembled WGS sequence"/>
</dbReference>
<evidence type="ECO:0000313" key="12">
    <source>
        <dbReference type="EMBL" id="KIK24261.1"/>
    </source>
</evidence>
<sequence>MMPLLLSFPLLVLLPLPVLAQDIQYTLQHNVTNIYGTWSSGSQNVVTGAGFAQPANMSFIYPKTTGMSYSFTSDGYYEIARYRMNGNGTSPNCITGVMNWCHGTYELVSNGSITMTPFGDGYQQIQDPCAAISNFMQNYNDTELYVQWTIYQDPTLGYMLQLYQFDGSPLPPMALLSTSPNMLPTQPLRNVSTASAATKKKRHLEQREMMVERSSSGEPRRLAGGSRALLGGLVILLWSVGMGSVFM</sequence>
<evidence type="ECO:0000256" key="6">
    <source>
        <dbReference type="ARBA" id="ARBA00022729"/>
    </source>
</evidence>
<dbReference type="GO" id="GO:0006458">
    <property type="term" value="P:'de novo' protein folding"/>
    <property type="evidence" value="ECO:0007669"/>
    <property type="project" value="InterPro"/>
</dbReference>
<comment type="similarity">
    <text evidence="2">Belongs to the ROT1 family.</text>
</comment>
<dbReference type="Pfam" id="PF10681">
    <property type="entry name" value="Rot1"/>
    <property type="match status" value="1"/>
</dbReference>
<proteinExistence type="inferred from homology"/>
<evidence type="ECO:0000256" key="7">
    <source>
        <dbReference type="ARBA" id="ARBA00022824"/>
    </source>
</evidence>
<keyword evidence="6 11" id="KW-0732">Signal</keyword>
<evidence type="ECO:0000256" key="10">
    <source>
        <dbReference type="SAM" id="MobiDB-lite"/>
    </source>
</evidence>
<evidence type="ECO:0000256" key="9">
    <source>
        <dbReference type="ARBA" id="ARBA00023136"/>
    </source>
</evidence>
<name>A0A0C9Z562_9AGAM</name>
<evidence type="ECO:0000256" key="3">
    <source>
        <dbReference type="ARBA" id="ARBA00016195"/>
    </source>
</evidence>
<evidence type="ECO:0000256" key="2">
    <source>
        <dbReference type="ARBA" id="ARBA00007149"/>
    </source>
</evidence>
<comment type="subcellular location">
    <subcellularLocation>
        <location evidence="1">Endoplasmic reticulum membrane</location>
        <topology evidence="1">Single-pass type I membrane protein</topology>
    </subcellularLocation>
</comment>
<feature type="signal peptide" evidence="11">
    <location>
        <begin position="1"/>
        <end position="20"/>
    </location>
</feature>
<evidence type="ECO:0000313" key="13">
    <source>
        <dbReference type="Proteomes" id="UP000054018"/>
    </source>
</evidence>
<evidence type="ECO:0000256" key="1">
    <source>
        <dbReference type="ARBA" id="ARBA00004115"/>
    </source>
</evidence>
<dbReference type="PANTHER" id="PTHR28090">
    <property type="entry name" value="PROTEIN ROT1"/>
    <property type="match status" value="1"/>
</dbReference>
<dbReference type="GO" id="GO:0005789">
    <property type="term" value="C:endoplasmic reticulum membrane"/>
    <property type="evidence" value="ECO:0007669"/>
    <property type="project" value="UniProtKB-SubCell"/>
</dbReference>
<evidence type="ECO:0000256" key="8">
    <source>
        <dbReference type="ARBA" id="ARBA00022989"/>
    </source>
</evidence>
<keyword evidence="13" id="KW-1185">Reference proteome</keyword>
<accession>A0A0C9Z562</accession>